<evidence type="ECO:0000313" key="8">
    <source>
        <dbReference type="EMBL" id="KAI9278872.1"/>
    </source>
</evidence>
<dbReference type="PIRSF" id="PIRSF006698">
    <property type="entry name" value="Septin"/>
    <property type="match status" value="1"/>
</dbReference>
<feature type="compositionally biased region" description="Polar residues" evidence="6">
    <location>
        <begin position="317"/>
        <end position="358"/>
    </location>
</feature>
<keyword evidence="2 5" id="KW-0547">Nucleotide-binding</keyword>
<dbReference type="Proteomes" id="UP001209540">
    <property type="component" value="Unassembled WGS sequence"/>
</dbReference>
<sequence length="358" mass="39990">MSSTSLITEPAAVGHITSLEGYVGFDTITQQIEKKLLKRGFHFNVMVVGQSGLGKSTLVNTIFASHLIESKARLASDEPPRQTTEIQTVSHLIEENGVRLRLNIVDTPGYGDQVNNENCWEPIIKYIKDQHSAYLRKELTATRDRYIQDSRVHCCLFFITPTGHALKPIDIVVLKKLSEVVNVVPVIAKSDSLTIEERHAFKQRIKSELVFHNIKLYPYESDEDDEQEQALNESIRELLPFAIVGSERNVTIDGKPVRGRKNRYGVINVENEEHCEFIYLRNFLTRTHLQDLIETTAQIHYEAFRAKQLLAIKESTHPSGSSTGSQPSAATGPQETLSSSPALGVSPTTIGSPAQSNK</sequence>
<keyword evidence="3 5" id="KW-0342">GTP-binding</keyword>
<proteinExistence type="inferred from homology"/>
<comment type="similarity">
    <text evidence="5">Belongs to the TRAFAC class TrmE-Era-EngA-EngB-Septin-like GTPase superfamily. Septin GTPase family.</text>
</comment>
<evidence type="ECO:0000256" key="3">
    <source>
        <dbReference type="ARBA" id="ARBA00023134"/>
    </source>
</evidence>
<dbReference type="InterPro" id="IPR030379">
    <property type="entry name" value="G_SEPTIN_dom"/>
</dbReference>
<evidence type="ECO:0000259" key="7">
    <source>
        <dbReference type="PROSITE" id="PS51719"/>
    </source>
</evidence>
<dbReference type="SUPFAM" id="SSF52540">
    <property type="entry name" value="P-loop containing nucleoside triphosphate hydrolases"/>
    <property type="match status" value="1"/>
</dbReference>
<dbReference type="InterPro" id="IPR027417">
    <property type="entry name" value="P-loop_NTPase"/>
</dbReference>
<dbReference type="CDD" id="cd01850">
    <property type="entry name" value="CDC_Septin"/>
    <property type="match status" value="1"/>
</dbReference>
<dbReference type="GO" id="GO:0043934">
    <property type="term" value="P:sporulation"/>
    <property type="evidence" value="ECO:0007669"/>
    <property type="project" value="UniProtKB-ARBA"/>
</dbReference>
<organism evidence="8 9">
    <name type="scientific">Phascolomyces articulosus</name>
    <dbReference type="NCBI Taxonomy" id="60185"/>
    <lineage>
        <taxon>Eukaryota</taxon>
        <taxon>Fungi</taxon>
        <taxon>Fungi incertae sedis</taxon>
        <taxon>Mucoromycota</taxon>
        <taxon>Mucoromycotina</taxon>
        <taxon>Mucoromycetes</taxon>
        <taxon>Mucorales</taxon>
        <taxon>Lichtheimiaceae</taxon>
        <taxon>Phascolomyces</taxon>
    </lineage>
</organism>
<evidence type="ECO:0000256" key="1">
    <source>
        <dbReference type="ARBA" id="ARBA00022618"/>
    </source>
</evidence>
<dbReference type="Pfam" id="PF00735">
    <property type="entry name" value="Septin"/>
    <property type="match status" value="1"/>
</dbReference>
<keyword evidence="4" id="KW-0131">Cell cycle</keyword>
<dbReference type="InterPro" id="IPR016491">
    <property type="entry name" value="Septin"/>
</dbReference>
<protein>
    <submittedName>
        <fullName evidence="8">Septin-domain-containing protein</fullName>
    </submittedName>
</protein>
<dbReference type="FunFam" id="3.40.50.300:FF:000260">
    <property type="entry name" value="Cell division control 10"/>
    <property type="match status" value="1"/>
</dbReference>
<keyword evidence="9" id="KW-1185">Reference proteome</keyword>
<accession>A0AAD5KSF4</accession>
<dbReference type="GO" id="GO:0005525">
    <property type="term" value="F:GTP binding"/>
    <property type="evidence" value="ECO:0007669"/>
    <property type="project" value="UniProtKB-KW"/>
</dbReference>
<evidence type="ECO:0000256" key="2">
    <source>
        <dbReference type="ARBA" id="ARBA00022741"/>
    </source>
</evidence>
<feature type="domain" description="Septin-type G" evidence="7">
    <location>
        <begin position="39"/>
        <end position="311"/>
    </location>
</feature>
<reference evidence="8" key="1">
    <citation type="journal article" date="2022" name="IScience">
        <title>Evolution of zygomycete secretomes and the origins of terrestrial fungal ecologies.</title>
        <authorList>
            <person name="Chang Y."/>
            <person name="Wang Y."/>
            <person name="Mondo S."/>
            <person name="Ahrendt S."/>
            <person name="Andreopoulos W."/>
            <person name="Barry K."/>
            <person name="Beard J."/>
            <person name="Benny G.L."/>
            <person name="Blankenship S."/>
            <person name="Bonito G."/>
            <person name="Cuomo C."/>
            <person name="Desiro A."/>
            <person name="Gervers K.A."/>
            <person name="Hundley H."/>
            <person name="Kuo A."/>
            <person name="LaButti K."/>
            <person name="Lang B.F."/>
            <person name="Lipzen A."/>
            <person name="O'Donnell K."/>
            <person name="Pangilinan J."/>
            <person name="Reynolds N."/>
            <person name="Sandor L."/>
            <person name="Smith M.E."/>
            <person name="Tsang A."/>
            <person name="Grigoriev I.V."/>
            <person name="Stajich J.E."/>
            <person name="Spatafora J.W."/>
        </authorList>
    </citation>
    <scope>NUCLEOTIDE SEQUENCE</scope>
    <source>
        <strain evidence="8">RSA 2281</strain>
    </source>
</reference>
<reference evidence="8" key="2">
    <citation type="submission" date="2023-02" db="EMBL/GenBank/DDBJ databases">
        <authorList>
            <consortium name="DOE Joint Genome Institute"/>
            <person name="Mondo S.J."/>
            <person name="Chang Y."/>
            <person name="Wang Y."/>
            <person name="Ahrendt S."/>
            <person name="Andreopoulos W."/>
            <person name="Barry K."/>
            <person name="Beard J."/>
            <person name="Benny G.L."/>
            <person name="Blankenship S."/>
            <person name="Bonito G."/>
            <person name="Cuomo C."/>
            <person name="Desiro A."/>
            <person name="Gervers K.A."/>
            <person name="Hundley H."/>
            <person name="Kuo A."/>
            <person name="LaButti K."/>
            <person name="Lang B.F."/>
            <person name="Lipzen A."/>
            <person name="O'Donnell K."/>
            <person name="Pangilinan J."/>
            <person name="Reynolds N."/>
            <person name="Sandor L."/>
            <person name="Smith M.W."/>
            <person name="Tsang A."/>
            <person name="Grigoriev I.V."/>
            <person name="Stajich J.E."/>
            <person name="Spatafora J.W."/>
        </authorList>
    </citation>
    <scope>NUCLEOTIDE SEQUENCE</scope>
    <source>
        <strain evidence="8">RSA 2281</strain>
    </source>
</reference>
<evidence type="ECO:0000313" key="9">
    <source>
        <dbReference type="Proteomes" id="UP001209540"/>
    </source>
</evidence>
<evidence type="ECO:0000256" key="5">
    <source>
        <dbReference type="RuleBase" id="RU004560"/>
    </source>
</evidence>
<comment type="caution">
    <text evidence="8">The sequence shown here is derived from an EMBL/GenBank/DDBJ whole genome shotgun (WGS) entry which is preliminary data.</text>
</comment>
<evidence type="ECO:0000256" key="6">
    <source>
        <dbReference type="SAM" id="MobiDB-lite"/>
    </source>
</evidence>
<evidence type="ECO:0000256" key="4">
    <source>
        <dbReference type="ARBA" id="ARBA00023306"/>
    </source>
</evidence>
<dbReference type="PANTHER" id="PTHR18884">
    <property type="entry name" value="SEPTIN"/>
    <property type="match status" value="1"/>
</dbReference>
<keyword evidence="1" id="KW-0132">Cell division</keyword>
<gene>
    <name evidence="8" type="ORF">BDA99DRAFT_544928</name>
</gene>
<dbReference type="GO" id="GO:0000921">
    <property type="term" value="P:septin ring assembly"/>
    <property type="evidence" value="ECO:0007669"/>
    <property type="project" value="UniProtKB-ARBA"/>
</dbReference>
<dbReference type="Gene3D" id="3.40.50.300">
    <property type="entry name" value="P-loop containing nucleotide triphosphate hydrolases"/>
    <property type="match status" value="1"/>
</dbReference>
<dbReference type="PROSITE" id="PS51719">
    <property type="entry name" value="G_SEPTIN"/>
    <property type="match status" value="1"/>
</dbReference>
<dbReference type="EMBL" id="JAIXMP010000001">
    <property type="protein sequence ID" value="KAI9278872.1"/>
    <property type="molecule type" value="Genomic_DNA"/>
</dbReference>
<dbReference type="AlphaFoldDB" id="A0AAD5KSF4"/>
<dbReference type="GO" id="GO:0051301">
    <property type="term" value="P:cell division"/>
    <property type="evidence" value="ECO:0007669"/>
    <property type="project" value="UniProtKB-KW"/>
</dbReference>
<dbReference type="GO" id="GO:0032161">
    <property type="term" value="C:cleavage apparatus septin structure"/>
    <property type="evidence" value="ECO:0007669"/>
    <property type="project" value="UniProtKB-ARBA"/>
</dbReference>
<name>A0AAD5KSF4_9FUNG</name>
<feature type="region of interest" description="Disordered" evidence="6">
    <location>
        <begin position="315"/>
        <end position="358"/>
    </location>
</feature>